<dbReference type="SUPFAM" id="SSF54534">
    <property type="entry name" value="FKBP-like"/>
    <property type="match status" value="1"/>
</dbReference>
<accession>A0A3B6LXB9</accession>
<protein>
    <recommendedName>
        <fullName evidence="2">peptidylprolyl isomerase</fullName>
        <ecNumber evidence="2">5.2.1.8</ecNumber>
    </recommendedName>
</protein>
<dbReference type="GO" id="GO:0003755">
    <property type="term" value="F:peptidyl-prolyl cis-trans isomerase activity"/>
    <property type="evidence" value="ECO:0000318"/>
    <property type="project" value="GO_Central"/>
</dbReference>
<sequence length="145" mass="16317">MFPSPPPTAPPLLCYPQHEEPTSRSNRGGKRRKDGEMASAATVKEMGRVSCIWIKHEEERREASWKEPEGRVFSATTRTDVATLLGEPRDQILAGRASFADLVAQHRLLGTETNSTSRSALVDLTTLRRCSTKCKAREKLEMRHR</sequence>
<evidence type="ECO:0000256" key="5">
    <source>
        <dbReference type="SAM" id="MobiDB-lite"/>
    </source>
</evidence>
<dbReference type="OrthoDB" id="2530521at2759"/>
<keyword evidence="4" id="KW-0413">Isomerase</keyword>
<dbReference type="EC" id="5.2.1.8" evidence="2"/>
<dbReference type="Gramene" id="TraesWEE_scaffold_028227_01G000100.1">
    <property type="protein sequence ID" value="TraesWEE_scaffold_028227_01G000100.1"/>
    <property type="gene ID" value="TraesWEE_scaffold_028227_01G000100"/>
</dbReference>
<dbReference type="GO" id="GO:0005829">
    <property type="term" value="C:cytosol"/>
    <property type="evidence" value="ECO:0000318"/>
    <property type="project" value="GO_Central"/>
</dbReference>
<name>A0A3B6LXB9_WHEAT</name>
<dbReference type="OMA" id="CIWIKHE"/>
<dbReference type="Gene3D" id="3.10.50.40">
    <property type="match status" value="1"/>
</dbReference>
<evidence type="ECO:0000256" key="4">
    <source>
        <dbReference type="ARBA" id="ARBA00023235"/>
    </source>
</evidence>
<keyword evidence="7" id="KW-1185">Reference proteome</keyword>
<reference evidence="6" key="1">
    <citation type="submission" date="2018-08" db="EMBL/GenBank/DDBJ databases">
        <authorList>
            <person name="Rossello M."/>
        </authorList>
    </citation>
    <scope>NUCLEOTIDE SEQUENCE [LARGE SCALE GENOMIC DNA]</scope>
    <source>
        <strain evidence="6">cv. Chinese Spring</strain>
    </source>
</reference>
<dbReference type="PANTHER" id="PTHR10657">
    <property type="entry name" value="PEPTIDYL-PROLYL CIS-TRANS ISOMERASE"/>
    <property type="match status" value="1"/>
</dbReference>
<dbReference type="PANTHER" id="PTHR10657:SF4">
    <property type="entry name" value="PEPTIDYL-PROLYL CIS-TRANS ISOMERASE-RELATED"/>
    <property type="match status" value="1"/>
</dbReference>
<dbReference type="GO" id="GO:0005634">
    <property type="term" value="C:nucleus"/>
    <property type="evidence" value="ECO:0000318"/>
    <property type="project" value="GO_Central"/>
</dbReference>
<dbReference type="InterPro" id="IPR051370">
    <property type="entry name" value="PPIase_Pin1"/>
</dbReference>
<feature type="compositionally biased region" description="Pro residues" evidence="5">
    <location>
        <begin position="1"/>
        <end position="10"/>
    </location>
</feature>
<keyword evidence="3" id="KW-0697">Rotamase</keyword>
<dbReference type="STRING" id="4565.A0A3B6LXB9"/>
<proteinExistence type="predicted"/>
<evidence type="ECO:0000313" key="6">
    <source>
        <dbReference type="EnsemblPlants" id="TraesCS5B02G513900.1"/>
    </source>
</evidence>
<dbReference type="Gramene" id="TraesCS5B02G513900.1">
    <property type="protein sequence ID" value="TraesCS5B02G513900.1"/>
    <property type="gene ID" value="TraesCS5B02G513900"/>
</dbReference>
<reference evidence="6" key="2">
    <citation type="submission" date="2018-10" db="UniProtKB">
        <authorList>
            <consortium name="EnsemblPlants"/>
        </authorList>
    </citation>
    <scope>IDENTIFICATION</scope>
</reference>
<dbReference type="EnsemblPlants" id="TraesCS5B02G513900.1">
    <property type="protein sequence ID" value="TraesCS5B02G513900.1"/>
    <property type="gene ID" value="TraesCS5B02G513900"/>
</dbReference>
<evidence type="ECO:0000313" key="7">
    <source>
        <dbReference type="Proteomes" id="UP000019116"/>
    </source>
</evidence>
<evidence type="ECO:0000256" key="3">
    <source>
        <dbReference type="ARBA" id="ARBA00023110"/>
    </source>
</evidence>
<organism evidence="6">
    <name type="scientific">Triticum aestivum</name>
    <name type="common">Wheat</name>
    <dbReference type="NCBI Taxonomy" id="4565"/>
    <lineage>
        <taxon>Eukaryota</taxon>
        <taxon>Viridiplantae</taxon>
        <taxon>Streptophyta</taxon>
        <taxon>Embryophyta</taxon>
        <taxon>Tracheophyta</taxon>
        <taxon>Spermatophyta</taxon>
        <taxon>Magnoliopsida</taxon>
        <taxon>Liliopsida</taxon>
        <taxon>Poales</taxon>
        <taxon>Poaceae</taxon>
        <taxon>BOP clade</taxon>
        <taxon>Pooideae</taxon>
        <taxon>Triticodae</taxon>
        <taxon>Triticeae</taxon>
        <taxon>Triticinae</taxon>
        <taxon>Triticum</taxon>
    </lineage>
</organism>
<dbReference type="InterPro" id="IPR046357">
    <property type="entry name" value="PPIase_dom_sf"/>
</dbReference>
<feature type="region of interest" description="Disordered" evidence="5">
    <location>
        <begin position="1"/>
        <end position="39"/>
    </location>
</feature>
<comment type="catalytic activity">
    <reaction evidence="1">
        <text>[protein]-peptidylproline (omega=180) = [protein]-peptidylproline (omega=0)</text>
        <dbReference type="Rhea" id="RHEA:16237"/>
        <dbReference type="Rhea" id="RHEA-COMP:10747"/>
        <dbReference type="Rhea" id="RHEA-COMP:10748"/>
        <dbReference type="ChEBI" id="CHEBI:83833"/>
        <dbReference type="ChEBI" id="CHEBI:83834"/>
        <dbReference type="EC" id="5.2.1.8"/>
    </reaction>
</comment>
<evidence type="ECO:0000256" key="2">
    <source>
        <dbReference type="ARBA" id="ARBA00013194"/>
    </source>
</evidence>
<evidence type="ECO:0000256" key="1">
    <source>
        <dbReference type="ARBA" id="ARBA00000971"/>
    </source>
</evidence>
<dbReference type="Proteomes" id="UP000019116">
    <property type="component" value="Chromosome 5B"/>
</dbReference>
<dbReference type="AlphaFoldDB" id="A0A3B6LXB9"/>